<protein>
    <recommendedName>
        <fullName evidence="1">DeoxyPurine in DNA protein A domain-containing protein</fullName>
    </recommendedName>
</protein>
<dbReference type="Pfam" id="PF23859">
    <property type="entry name" value="DpdA"/>
    <property type="match status" value="1"/>
</dbReference>
<sequence length="227" mass="25029">MWALDSGGFTELRRHGTWDHGPTPATYVAQIRRYRDQVGRLAWAAPQDWMCEPQILAKTGLTIAAHQDYTVVNYLRLRELAPELPIIPVVQGWTVGDYLRCVDRYATYGVDLTGAGLVGVGSICRRQSTNQVKEILTALHRAGVTRLHGFGVKTLGLAKYADLLASADSMAWSREARNRPPLPGCSHKNCANCLRYALPWRTYVTAAIDHATARPALFGPSQAGWAA</sequence>
<evidence type="ECO:0000259" key="1">
    <source>
        <dbReference type="Pfam" id="PF23859"/>
    </source>
</evidence>
<dbReference type="EMBL" id="BLPF01000001">
    <property type="protein sequence ID" value="GFJ76467.1"/>
    <property type="molecule type" value="Genomic_DNA"/>
</dbReference>
<reference evidence="2 3" key="1">
    <citation type="submission" date="2020-03" db="EMBL/GenBank/DDBJ databases">
        <title>Whole genome shotgun sequence of Phytohabitans houttuyneae NBRC 108639.</title>
        <authorList>
            <person name="Komaki H."/>
            <person name="Tamura T."/>
        </authorList>
    </citation>
    <scope>NUCLEOTIDE SEQUENCE [LARGE SCALE GENOMIC DNA]</scope>
    <source>
        <strain evidence="2 3">NBRC 108639</strain>
    </source>
</reference>
<feature type="domain" description="DeoxyPurine in DNA protein A" evidence="1">
    <location>
        <begin position="2"/>
        <end position="212"/>
    </location>
</feature>
<accession>A0A6V8K3U9</accession>
<reference evidence="2 3" key="2">
    <citation type="submission" date="2020-03" db="EMBL/GenBank/DDBJ databases">
        <authorList>
            <person name="Ichikawa N."/>
            <person name="Kimura A."/>
            <person name="Kitahashi Y."/>
            <person name="Uohara A."/>
        </authorList>
    </citation>
    <scope>NUCLEOTIDE SEQUENCE [LARGE SCALE GENOMIC DNA]</scope>
    <source>
        <strain evidence="2 3">NBRC 108639</strain>
    </source>
</reference>
<organism evidence="2 3">
    <name type="scientific">Phytohabitans houttuyneae</name>
    <dbReference type="NCBI Taxonomy" id="1076126"/>
    <lineage>
        <taxon>Bacteria</taxon>
        <taxon>Bacillati</taxon>
        <taxon>Actinomycetota</taxon>
        <taxon>Actinomycetes</taxon>
        <taxon>Micromonosporales</taxon>
        <taxon>Micromonosporaceae</taxon>
    </lineage>
</organism>
<evidence type="ECO:0000313" key="3">
    <source>
        <dbReference type="Proteomes" id="UP000482800"/>
    </source>
</evidence>
<proteinExistence type="predicted"/>
<dbReference type="AlphaFoldDB" id="A0A6V8K3U9"/>
<dbReference type="InterPro" id="IPR055645">
    <property type="entry name" value="DpdA"/>
</dbReference>
<gene>
    <name evidence="2" type="ORF">Phou_006470</name>
</gene>
<dbReference type="Proteomes" id="UP000482800">
    <property type="component" value="Unassembled WGS sequence"/>
</dbReference>
<comment type="caution">
    <text evidence="2">The sequence shown here is derived from an EMBL/GenBank/DDBJ whole genome shotgun (WGS) entry which is preliminary data.</text>
</comment>
<name>A0A6V8K3U9_9ACTN</name>
<keyword evidence="3" id="KW-1185">Reference proteome</keyword>
<evidence type="ECO:0000313" key="2">
    <source>
        <dbReference type="EMBL" id="GFJ76467.1"/>
    </source>
</evidence>